<keyword evidence="1" id="KW-1133">Transmembrane helix</keyword>
<keyword evidence="1" id="KW-0472">Membrane</keyword>
<feature type="transmembrane region" description="Helical" evidence="1">
    <location>
        <begin position="43"/>
        <end position="61"/>
    </location>
</feature>
<accession>A0A2M8L430</accession>
<dbReference type="AlphaFoldDB" id="A0A2M8L430"/>
<name>A0A2M8L430_9BACT</name>
<evidence type="ECO:0000256" key="1">
    <source>
        <dbReference type="SAM" id="Phobius"/>
    </source>
</evidence>
<organism evidence="2 3">
    <name type="scientific">Candidatus Shapirobacteria bacterium CG10_big_fil_rev_8_21_14_0_10_40_9</name>
    <dbReference type="NCBI Taxonomy" id="1974888"/>
    <lineage>
        <taxon>Bacteria</taxon>
        <taxon>Candidatus Shapironibacteriota</taxon>
    </lineage>
</organism>
<keyword evidence="1" id="KW-0812">Transmembrane</keyword>
<dbReference type="Proteomes" id="UP000231474">
    <property type="component" value="Unassembled WGS sequence"/>
</dbReference>
<reference evidence="3" key="1">
    <citation type="submission" date="2017-09" db="EMBL/GenBank/DDBJ databases">
        <title>Depth-based differentiation of microbial function through sediment-hosted aquifers and enrichment of novel symbionts in the deep terrestrial subsurface.</title>
        <authorList>
            <person name="Probst A.J."/>
            <person name="Ladd B."/>
            <person name="Jarett J.K."/>
            <person name="Geller-Mcgrath D.E."/>
            <person name="Sieber C.M.K."/>
            <person name="Emerson J.B."/>
            <person name="Anantharaman K."/>
            <person name="Thomas B.C."/>
            <person name="Malmstrom R."/>
            <person name="Stieglmeier M."/>
            <person name="Klingl A."/>
            <person name="Woyke T."/>
            <person name="Ryan C.M."/>
            <person name="Banfield J.F."/>
        </authorList>
    </citation>
    <scope>NUCLEOTIDE SEQUENCE [LARGE SCALE GENOMIC DNA]</scope>
</reference>
<protein>
    <submittedName>
        <fullName evidence="2">Uncharacterized protein</fullName>
    </submittedName>
</protein>
<dbReference type="EMBL" id="PFEK01000019">
    <property type="protein sequence ID" value="PJE67691.1"/>
    <property type="molecule type" value="Genomic_DNA"/>
</dbReference>
<evidence type="ECO:0000313" key="2">
    <source>
        <dbReference type="EMBL" id="PJE67691.1"/>
    </source>
</evidence>
<sequence>MGFLLLAITIAGVCLGTLGGLVAIGDRLVNVVLPHRQLIPLPFWVYLVAVVVGIVAFICNIKVFGYIEYLEGSTGD</sequence>
<comment type="caution">
    <text evidence="2">The sequence shown here is derived from an EMBL/GenBank/DDBJ whole genome shotgun (WGS) entry which is preliminary data.</text>
</comment>
<evidence type="ECO:0000313" key="3">
    <source>
        <dbReference type="Proteomes" id="UP000231474"/>
    </source>
</evidence>
<proteinExistence type="predicted"/>
<gene>
    <name evidence="2" type="ORF">COU95_01030</name>
</gene>